<sequence>MPARTPEWYVISLRPRGEHAPMRRAAARAGASVIALSPSKLVLRQDDATRAALREALSASRVIFTSPVAVRAARSLQPLRARRGQGWFAVGAGTAAALRRAGIADVQAPARMDSEGLLSLPGLHDVHDRSIGFVTAPGGRGMLVPELQSRGARVLRADVYERQPVPPSPQAVARMAALRQPAVLALSSGEALQQILATLPAPALAGLRRARVVAASERLATLARENGFSRVALARSARPADLIAAACE</sequence>
<evidence type="ECO:0000256" key="6">
    <source>
        <dbReference type="ARBA" id="ARBA00037589"/>
    </source>
</evidence>
<comment type="function">
    <text evidence="6 9">Catalyzes cyclization of the linear tetrapyrrole, hydroxymethylbilane, to the macrocyclic uroporphyrinogen III.</text>
</comment>
<comment type="catalytic activity">
    <reaction evidence="8 9">
        <text>hydroxymethylbilane = uroporphyrinogen III + H2O</text>
        <dbReference type="Rhea" id="RHEA:18965"/>
        <dbReference type="ChEBI" id="CHEBI:15377"/>
        <dbReference type="ChEBI" id="CHEBI:57308"/>
        <dbReference type="ChEBI" id="CHEBI:57845"/>
        <dbReference type="EC" id="4.2.1.75"/>
    </reaction>
</comment>
<evidence type="ECO:0000256" key="5">
    <source>
        <dbReference type="ARBA" id="ARBA00023244"/>
    </source>
</evidence>
<organism evidence="11 12">
    <name type="scientific">Lysobacter stagni</name>
    <dbReference type="NCBI Taxonomy" id="3045172"/>
    <lineage>
        <taxon>Bacteria</taxon>
        <taxon>Pseudomonadati</taxon>
        <taxon>Pseudomonadota</taxon>
        <taxon>Gammaproteobacteria</taxon>
        <taxon>Lysobacterales</taxon>
        <taxon>Lysobacteraceae</taxon>
        <taxon>Lysobacter</taxon>
    </lineage>
</organism>
<dbReference type="PANTHER" id="PTHR38042:SF1">
    <property type="entry name" value="UROPORPHYRINOGEN-III SYNTHASE, CHLOROPLASTIC"/>
    <property type="match status" value="1"/>
</dbReference>
<evidence type="ECO:0000313" key="11">
    <source>
        <dbReference type="EMBL" id="MDI9237951.1"/>
    </source>
</evidence>
<evidence type="ECO:0000256" key="7">
    <source>
        <dbReference type="ARBA" id="ARBA00040167"/>
    </source>
</evidence>
<keyword evidence="4 9" id="KW-0456">Lyase</keyword>
<evidence type="ECO:0000256" key="2">
    <source>
        <dbReference type="ARBA" id="ARBA00008133"/>
    </source>
</evidence>
<name>A0ABT6XCT9_9GAMM</name>
<accession>A0ABT6XCT9</accession>
<evidence type="ECO:0000256" key="4">
    <source>
        <dbReference type="ARBA" id="ARBA00023239"/>
    </source>
</evidence>
<comment type="similarity">
    <text evidence="2 9">Belongs to the uroporphyrinogen-III synthase family.</text>
</comment>
<dbReference type="InterPro" id="IPR036108">
    <property type="entry name" value="4pyrrol_syn_uPrphyn_synt_sf"/>
</dbReference>
<dbReference type="Gene3D" id="3.40.50.10090">
    <property type="match status" value="2"/>
</dbReference>
<evidence type="ECO:0000313" key="12">
    <source>
        <dbReference type="Proteomes" id="UP001321580"/>
    </source>
</evidence>
<dbReference type="SUPFAM" id="SSF69618">
    <property type="entry name" value="HemD-like"/>
    <property type="match status" value="1"/>
</dbReference>
<evidence type="ECO:0000256" key="9">
    <source>
        <dbReference type="RuleBase" id="RU366031"/>
    </source>
</evidence>
<evidence type="ECO:0000256" key="3">
    <source>
        <dbReference type="ARBA" id="ARBA00013109"/>
    </source>
</evidence>
<comment type="caution">
    <text evidence="11">The sequence shown here is derived from an EMBL/GenBank/DDBJ whole genome shotgun (WGS) entry which is preliminary data.</text>
</comment>
<reference evidence="11 12" key="1">
    <citation type="submission" date="2023-05" db="EMBL/GenBank/DDBJ databases">
        <title>Lysobacter sp. strain LF1 Genome sequencing and assembly.</title>
        <authorList>
            <person name="Jung Y."/>
        </authorList>
    </citation>
    <scope>NUCLEOTIDE SEQUENCE [LARGE SCALE GENOMIC DNA]</scope>
    <source>
        <strain evidence="11 12">LF1</strain>
    </source>
</reference>
<dbReference type="EMBL" id="JASGBI010000001">
    <property type="protein sequence ID" value="MDI9237951.1"/>
    <property type="molecule type" value="Genomic_DNA"/>
</dbReference>
<dbReference type="CDD" id="cd06578">
    <property type="entry name" value="HemD"/>
    <property type="match status" value="1"/>
</dbReference>
<dbReference type="Pfam" id="PF02602">
    <property type="entry name" value="HEM4"/>
    <property type="match status" value="1"/>
</dbReference>
<protein>
    <recommendedName>
        <fullName evidence="7 9">Uroporphyrinogen-III synthase</fullName>
        <ecNumber evidence="3 9">4.2.1.75</ecNumber>
    </recommendedName>
</protein>
<evidence type="ECO:0000256" key="8">
    <source>
        <dbReference type="ARBA" id="ARBA00048617"/>
    </source>
</evidence>
<dbReference type="InterPro" id="IPR003754">
    <property type="entry name" value="4pyrrol_synth_uPrphyn_synth"/>
</dbReference>
<gene>
    <name evidence="11" type="ORF">QLQ15_03410</name>
</gene>
<dbReference type="RefSeq" id="WP_283211445.1">
    <property type="nucleotide sequence ID" value="NZ_JASGBI010000001.1"/>
</dbReference>
<keyword evidence="12" id="KW-1185">Reference proteome</keyword>
<dbReference type="GO" id="GO:0004852">
    <property type="term" value="F:uroporphyrinogen-III synthase activity"/>
    <property type="evidence" value="ECO:0007669"/>
    <property type="project" value="UniProtKB-EC"/>
</dbReference>
<dbReference type="Proteomes" id="UP001321580">
    <property type="component" value="Unassembled WGS sequence"/>
</dbReference>
<dbReference type="InterPro" id="IPR039793">
    <property type="entry name" value="UROS/Hem4"/>
</dbReference>
<keyword evidence="5 9" id="KW-0627">Porphyrin biosynthesis</keyword>
<evidence type="ECO:0000259" key="10">
    <source>
        <dbReference type="Pfam" id="PF02602"/>
    </source>
</evidence>
<evidence type="ECO:0000256" key="1">
    <source>
        <dbReference type="ARBA" id="ARBA00004772"/>
    </source>
</evidence>
<feature type="domain" description="Tetrapyrrole biosynthesis uroporphyrinogen III synthase" evidence="10">
    <location>
        <begin position="22"/>
        <end position="243"/>
    </location>
</feature>
<comment type="pathway">
    <text evidence="1 9">Porphyrin-containing compound metabolism; protoporphyrin-IX biosynthesis; coproporphyrinogen-III from 5-aminolevulinate: step 3/4.</text>
</comment>
<dbReference type="PANTHER" id="PTHR38042">
    <property type="entry name" value="UROPORPHYRINOGEN-III SYNTHASE, CHLOROPLASTIC"/>
    <property type="match status" value="1"/>
</dbReference>
<dbReference type="EC" id="4.2.1.75" evidence="3 9"/>
<proteinExistence type="inferred from homology"/>